<dbReference type="InterPro" id="IPR022137">
    <property type="entry name" value="Znf_prot_DUF3669"/>
</dbReference>
<evidence type="ECO:0000313" key="4">
    <source>
        <dbReference type="Proteomes" id="UP000544331"/>
    </source>
</evidence>
<evidence type="ECO:0000259" key="2">
    <source>
        <dbReference type="Pfam" id="PF12417"/>
    </source>
</evidence>
<dbReference type="OrthoDB" id="2993351at2759"/>
<protein>
    <recommendedName>
        <fullName evidence="2">DUF3669 domain-containing protein</fullName>
    </recommendedName>
</protein>
<name>A0A8H5XZ52_9HYPO</name>
<feature type="compositionally biased region" description="Basic and acidic residues" evidence="1">
    <location>
        <begin position="128"/>
        <end position="146"/>
    </location>
</feature>
<accession>A0A8H5XZ52</accession>
<gene>
    <name evidence="3" type="ORF">FMUND_13380</name>
</gene>
<dbReference type="AlphaFoldDB" id="A0A8H5XZ52"/>
<comment type="caution">
    <text evidence="3">The sequence shown here is derived from an EMBL/GenBank/DDBJ whole genome shotgun (WGS) entry which is preliminary data.</text>
</comment>
<reference evidence="3 4" key="1">
    <citation type="submission" date="2020-05" db="EMBL/GenBank/DDBJ databases">
        <title>Identification and distribution of gene clusters putatively required for synthesis of sphingolipid metabolism inhibitors in phylogenetically diverse species of the filamentous fungus Fusarium.</title>
        <authorList>
            <person name="Kim H.-S."/>
            <person name="Busman M."/>
            <person name="Brown D.W."/>
            <person name="Divon H."/>
            <person name="Uhlig S."/>
            <person name="Proctor R.H."/>
        </authorList>
    </citation>
    <scope>NUCLEOTIDE SEQUENCE [LARGE SCALE GENOMIC DNA]</scope>
    <source>
        <strain evidence="3 4">NRRL 66235</strain>
    </source>
</reference>
<sequence>MQRAQSHPLPRVVTLLTQEDHTTETQEGESQYIISTEWNCDPRRLASYDGDVSWSLHSPWPKKEYQLTKLPSHSDSNIHTVQVGGRTYAVKLSDNPEAIKREVQNHISIVKEMNDSWSRATRDFYEVHEDTPTERRTGSGRGDKSKLNRRSKKFDGPPPPYIPDFVSEVIHHDHEGQNIPTAGYVTSFIPPFTPSTARAYVGIFVDSSIRKSVTNDPNVPNVRLQVHLGMMAPPDNHLSTRLLSRPVYLDQLHHEAEQHLEIWCEQMGIALAILHWDFRLDAAGVKFYLAPEERCHTKLWMTNFGDCKPLQPGQDETKAMAKAVYDNPVWPRPPLKRDKAVGEKHWLKMCAYESFIQAYATASDKILSEHSPEHIKRYPNRFSRKLFLMSSCPSPILDAIQDKLDKLKKISLKFWGRKAT</sequence>
<feature type="region of interest" description="Disordered" evidence="1">
    <location>
        <begin position="128"/>
        <end position="158"/>
    </location>
</feature>
<dbReference type="EMBL" id="JAAOAN010000609">
    <property type="protein sequence ID" value="KAF5702654.1"/>
    <property type="molecule type" value="Genomic_DNA"/>
</dbReference>
<dbReference type="Proteomes" id="UP000544331">
    <property type="component" value="Unassembled WGS sequence"/>
</dbReference>
<evidence type="ECO:0000313" key="3">
    <source>
        <dbReference type="EMBL" id="KAF5702654.1"/>
    </source>
</evidence>
<keyword evidence="4" id="KW-1185">Reference proteome</keyword>
<organism evidence="3 4">
    <name type="scientific">Fusarium mundagurra</name>
    <dbReference type="NCBI Taxonomy" id="1567541"/>
    <lineage>
        <taxon>Eukaryota</taxon>
        <taxon>Fungi</taxon>
        <taxon>Dikarya</taxon>
        <taxon>Ascomycota</taxon>
        <taxon>Pezizomycotina</taxon>
        <taxon>Sordariomycetes</taxon>
        <taxon>Hypocreomycetidae</taxon>
        <taxon>Hypocreales</taxon>
        <taxon>Nectriaceae</taxon>
        <taxon>Fusarium</taxon>
        <taxon>Fusarium fujikuroi species complex</taxon>
    </lineage>
</organism>
<dbReference type="Pfam" id="PF12417">
    <property type="entry name" value="DUF3669"/>
    <property type="match status" value="1"/>
</dbReference>
<evidence type="ECO:0000256" key="1">
    <source>
        <dbReference type="SAM" id="MobiDB-lite"/>
    </source>
</evidence>
<feature type="domain" description="DUF3669" evidence="2">
    <location>
        <begin position="299"/>
        <end position="370"/>
    </location>
</feature>
<proteinExistence type="predicted"/>